<comment type="similarity">
    <text evidence="1">Belongs to the gamma-glutamyltransferase family.</text>
</comment>
<dbReference type="AlphaFoldDB" id="A0A841BVB4"/>
<comment type="caution">
    <text evidence="5">The sequence shown here is derived from an EMBL/GenBank/DDBJ whole genome shotgun (WGS) entry which is preliminary data.</text>
</comment>
<dbReference type="GO" id="GO:0036374">
    <property type="term" value="F:glutathione hydrolase activity"/>
    <property type="evidence" value="ECO:0007669"/>
    <property type="project" value="UniProtKB-EC"/>
</dbReference>
<keyword evidence="2 5" id="KW-0808">Transferase</keyword>
<keyword evidence="3 5" id="KW-0378">Hydrolase</keyword>
<name>A0A841BVB4_9ACTN</name>
<dbReference type="Proteomes" id="UP000587527">
    <property type="component" value="Unassembled WGS sequence"/>
</dbReference>
<accession>A0A841BVB4</accession>
<keyword evidence="6" id="KW-1185">Reference proteome</keyword>
<organism evidence="5 6">
    <name type="scientific">Allocatelliglobosispora scoriae</name>
    <dbReference type="NCBI Taxonomy" id="643052"/>
    <lineage>
        <taxon>Bacteria</taxon>
        <taxon>Bacillati</taxon>
        <taxon>Actinomycetota</taxon>
        <taxon>Actinomycetes</taxon>
        <taxon>Micromonosporales</taxon>
        <taxon>Micromonosporaceae</taxon>
        <taxon>Allocatelliglobosispora</taxon>
    </lineage>
</organism>
<dbReference type="RefSeq" id="WP_246466502.1">
    <property type="nucleotide sequence ID" value="NZ_JACHMN010000002.1"/>
</dbReference>
<evidence type="ECO:0000313" key="6">
    <source>
        <dbReference type="Proteomes" id="UP000587527"/>
    </source>
</evidence>
<evidence type="ECO:0000256" key="2">
    <source>
        <dbReference type="ARBA" id="ARBA00022679"/>
    </source>
</evidence>
<keyword evidence="5" id="KW-0012">Acyltransferase</keyword>
<reference evidence="5 6" key="1">
    <citation type="submission" date="2020-08" db="EMBL/GenBank/DDBJ databases">
        <title>Sequencing the genomes of 1000 actinobacteria strains.</title>
        <authorList>
            <person name="Klenk H.-P."/>
        </authorList>
    </citation>
    <scope>NUCLEOTIDE SEQUENCE [LARGE SCALE GENOMIC DNA]</scope>
    <source>
        <strain evidence="5 6">DSM 45362</strain>
    </source>
</reference>
<dbReference type="EC" id="3.4.19.13" evidence="5"/>
<dbReference type="SUPFAM" id="SSF56235">
    <property type="entry name" value="N-terminal nucleophile aminohydrolases (Ntn hydrolases)"/>
    <property type="match status" value="1"/>
</dbReference>
<dbReference type="InterPro" id="IPR029055">
    <property type="entry name" value="Ntn_hydrolases_N"/>
</dbReference>
<keyword evidence="4" id="KW-0865">Zymogen</keyword>
<proteinExistence type="inferred from homology"/>
<dbReference type="InterPro" id="IPR051792">
    <property type="entry name" value="GGT_bact"/>
</dbReference>
<evidence type="ECO:0000256" key="3">
    <source>
        <dbReference type="ARBA" id="ARBA00022801"/>
    </source>
</evidence>
<dbReference type="PRINTS" id="PR01210">
    <property type="entry name" value="GGTRANSPTASE"/>
</dbReference>
<sequence length="471" mass="48375">MMNRRPVPAGIAGGHSATVEAGAQILSAGGNAVDAAVAATLAACAAETVACGLGGGGFATVFSARTGEVTVLDFFCAVPGIEGGTPGPMVPVDVRFGDVPISYAVGGASVAVPGIPAGCRELSRRFGRLPWSTLVEPAYALAREGVPLTEGLLGPLESIATAMLRSEGASAYAPTGRLLRTGECIFHAGLAETFARMAADEPFYSGRIADEMVASVRADGGVLDHSDLAAYRVITTPVGVARLAGRTIAGRDDLNNTLRTFRGLAAGLGRGAVRAVELAEILQRYAHQPKPPREGLGETTNVSVVDAEGNACVVTHTLGLGSGVWVPGMGLHLNSMLGEGELMTPQLRPGDRVGSMMCPLVVIGADERIELAVGSAGASRIRSALVSTVLGVVDEDLDLTDAIDAPRLHVADDVVHLELGYPDESADVLVERGFAVNRWSTSNHYFGAVSAVGTSGAAADPRRHGVSQTLP</sequence>
<dbReference type="EC" id="2.3.2.2" evidence="5"/>
<dbReference type="PANTHER" id="PTHR43199:SF1">
    <property type="entry name" value="GLUTATHIONE HYDROLASE PROENZYME"/>
    <property type="match status" value="1"/>
</dbReference>
<dbReference type="PANTHER" id="PTHR43199">
    <property type="entry name" value="GLUTATHIONE HYDROLASE"/>
    <property type="match status" value="1"/>
</dbReference>
<gene>
    <name evidence="5" type="ORF">F4553_004767</name>
</gene>
<dbReference type="EMBL" id="JACHMN010000002">
    <property type="protein sequence ID" value="MBB5871388.1"/>
    <property type="molecule type" value="Genomic_DNA"/>
</dbReference>
<evidence type="ECO:0000256" key="4">
    <source>
        <dbReference type="ARBA" id="ARBA00023145"/>
    </source>
</evidence>
<protein>
    <submittedName>
        <fullName evidence="5">Gamma-glutamyltranspeptidase/glutathione hydrolase</fullName>
        <ecNumber evidence="5">2.3.2.2</ecNumber>
        <ecNumber evidence="5">3.4.19.13</ecNumber>
    </submittedName>
</protein>
<dbReference type="InterPro" id="IPR043137">
    <property type="entry name" value="GGT_ssub_C"/>
</dbReference>
<evidence type="ECO:0000256" key="1">
    <source>
        <dbReference type="ARBA" id="ARBA00009381"/>
    </source>
</evidence>
<dbReference type="GO" id="GO:0103068">
    <property type="term" value="F:leukotriene C4 gamma-glutamyl transferase activity"/>
    <property type="evidence" value="ECO:0007669"/>
    <property type="project" value="UniProtKB-EC"/>
</dbReference>
<dbReference type="Gene3D" id="3.60.20.40">
    <property type="match status" value="1"/>
</dbReference>
<dbReference type="Pfam" id="PF01019">
    <property type="entry name" value="G_glu_transpept"/>
    <property type="match status" value="2"/>
</dbReference>
<evidence type="ECO:0000313" key="5">
    <source>
        <dbReference type="EMBL" id="MBB5871388.1"/>
    </source>
</evidence>